<evidence type="ECO:0000313" key="3">
    <source>
        <dbReference type="Proteomes" id="UP000465360"/>
    </source>
</evidence>
<sequence>MIVSEMSVYRGPESLELLAVVADFLESKIAPAFAKDRRKYDAVCEAAAALRIVEREILENSAHEAQRRDALAELGYSDEAQLAAAIRSGDLDDRAAEVVACLRTLTSHHLATTNPGYRDE</sequence>
<proteinExistence type="predicted"/>
<dbReference type="Pfam" id="PF19802">
    <property type="entry name" value="DUF6285"/>
    <property type="match status" value="1"/>
</dbReference>
<reference evidence="2 3" key="1">
    <citation type="journal article" date="2019" name="Emerg. Microbes Infect.">
        <title>Comprehensive subspecies identification of 175 nontuberculous mycobacteria species based on 7547 genomic profiles.</title>
        <authorList>
            <person name="Matsumoto Y."/>
            <person name="Kinjo T."/>
            <person name="Motooka D."/>
            <person name="Nabeya D."/>
            <person name="Jung N."/>
            <person name="Uechi K."/>
            <person name="Horii T."/>
            <person name="Iida T."/>
            <person name="Fujita J."/>
            <person name="Nakamura S."/>
        </authorList>
    </citation>
    <scope>NUCLEOTIDE SEQUENCE [LARGE SCALE GENOMIC DNA]</scope>
    <source>
        <strain evidence="2 3">JCM 30725</strain>
    </source>
</reference>
<dbReference type="InterPro" id="IPR046252">
    <property type="entry name" value="DUF6285"/>
</dbReference>
<dbReference type="EMBL" id="BLKZ01000001">
    <property type="protein sequence ID" value="GFG92310.1"/>
    <property type="molecule type" value="Genomic_DNA"/>
</dbReference>
<organism evidence="2 3">
    <name type="scientific">Mycobacterium bourgelatii</name>
    <dbReference type="NCBI Taxonomy" id="1273442"/>
    <lineage>
        <taxon>Bacteria</taxon>
        <taxon>Bacillati</taxon>
        <taxon>Actinomycetota</taxon>
        <taxon>Actinomycetes</taxon>
        <taxon>Mycobacteriales</taxon>
        <taxon>Mycobacteriaceae</taxon>
        <taxon>Mycobacterium</taxon>
    </lineage>
</organism>
<evidence type="ECO:0000313" key="2">
    <source>
        <dbReference type="EMBL" id="GFG92310.1"/>
    </source>
</evidence>
<protein>
    <recommendedName>
        <fullName evidence="1">DUF6285 domain-containing protein</fullName>
    </recommendedName>
</protein>
<dbReference type="Proteomes" id="UP000465360">
    <property type="component" value="Unassembled WGS sequence"/>
</dbReference>
<gene>
    <name evidence="2" type="ORF">MBOU_43520</name>
</gene>
<comment type="caution">
    <text evidence="2">The sequence shown here is derived from an EMBL/GenBank/DDBJ whole genome shotgun (WGS) entry which is preliminary data.</text>
</comment>
<accession>A0A7I9YUD1</accession>
<dbReference type="AlphaFoldDB" id="A0A7I9YUD1"/>
<evidence type="ECO:0000259" key="1">
    <source>
        <dbReference type="Pfam" id="PF19802"/>
    </source>
</evidence>
<keyword evidence="3" id="KW-1185">Reference proteome</keyword>
<feature type="domain" description="DUF6285" evidence="1">
    <location>
        <begin position="46"/>
        <end position="117"/>
    </location>
</feature>
<name>A0A7I9YUD1_MYCBU</name>